<keyword evidence="4 7" id="KW-0812">Transmembrane</keyword>
<evidence type="ECO:0000256" key="5">
    <source>
        <dbReference type="ARBA" id="ARBA00022989"/>
    </source>
</evidence>
<comment type="subcellular location">
    <subcellularLocation>
        <location evidence="1">Cell membrane</location>
        <topology evidence="1">Multi-pass membrane protein</topology>
    </subcellularLocation>
</comment>
<dbReference type="GO" id="GO:0098797">
    <property type="term" value="C:plasma membrane protein complex"/>
    <property type="evidence" value="ECO:0007669"/>
    <property type="project" value="TreeGrafter"/>
</dbReference>
<reference evidence="9 10" key="1">
    <citation type="submission" date="2013-12" db="EMBL/GenBank/DDBJ databases">
        <authorList>
            <consortium name="DOE Joint Genome Institute"/>
            <person name="Muyzer G."/>
            <person name="Huntemann M."/>
            <person name="Han J."/>
            <person name="Chen A."/>
            <person name="Kyrpides N."/>
            <person name="Mavromatis K."/>
            <person name="Markowitz V."/>
            <person name="Palaniappan K."/>
            <person name="Ivanova N."/>
            <person name="Schaumberg A."/>
            <person name="Pati A."/>
            <person name="Liolios K."/>
            <person name="Nordberg H.P."/>
            <person name="Cantor M.N."/>
            <person name="Hua S.X."/>
            <person name="Woyke T."/>
        </authorList>
    </citation>
    <scope>NUCLEOTIDE SEQUENCE [LARGE SCALE GENOMIC DNA]</scope>
    <source>
        <strain evidence="9 10">ARh 1</strain>
    </source>
</reference>
<evidence type="ECO:0000256" key="4">
    <source>
        <dbReference type="ARBA" id="ARBA00022692"/>
    </source>
</evidence>
<keyword evidence="3" id="KW-1003">Cell membrane</keyword>
<name>W0DPD3_9GAMM</name>
<feature type="domain" description="ABC3 transporter permease C-terminal" evidence="8">
    <location>
        <begin position="269"/>
        <end position="389"/>
    </location>
</feature>
<evidence type="ECO:0000313" key="10">
    <source>
        <dbReference type="Proteomes" id="UP000005289"/>
    </source>
</evidence>
<gene>
    <name evidence="9" type="ORF">THITH_13545</name>
</gene>
<dbReference type="OrthoDB" id="5137249at2"/>
<evidence type="ECO:0000259" key="8">
    <source>
        <dbReference type="Pfam" id="PF02687"/>
    </source>
</evidence>
<feature type="transmembrane region" description="Helical" evidence="7">
    <location>
        <begin position="20"/>
        <end position="40"/>
    </location>
</feature>
<dbReference type="PANTHER" id="PTHR30489:SF0">
    <property type="entry name" value="LIPOPROTEIN-RELEASING SYSTEM TRANSMEMBRANE PROTEIN LOLE"/>
    <property type="match status" value="1"/>
</dbReference>
<accession>W0DPD3</accession>
<dbReference type="RefSeq" id="WP_006748894.1">
    <property type="nucleotide sequence ID" value="NZ_CP007029.1"/>
</dbReference>
<feature type="transmembrane region" description="Helical" evidence="7">
    <location>
        <begin position="751"/>
        <end position="771"/>
    </location>
</feature>
<evidence type="ECO:0000256" key="7">
    <source>
        <dbReference type="SAM" id="Phobius"/>
    </source>
</evidence>
<dbReference type="PANTHER" id="PTHR30489">
    <property type="entry name" value="LIPOPROTEIN-RELEASING SYSTEM TRANSMEMBRANE PROTEIN LOLE"/>
    <property type="match status" value="1"/>
</dbReference>
<dbReference type="AlphaFoldDB" id="W0DPD3"/>
<dbReference type="Proteomes" id="UP000005289">
    <property type="component" value="Chromosome"/>
</dbReference>
<keyword evidence="10" id="KW-1185">Reference proteome</keyword>
<feature type="transmembrane region" description="Helical" evidence="7">
    <location>
        <begin position="268"/>
        <end position="290"/>
    </location>
</feature>
<feature type="transmembrane region" description="Helical" evidence="7">
    <location>
        <begin position="357"/>
        <end position="378"/>
    </location>
</feature>
<feature type="transmembrane region" description="Helical" evidence="7">
    <location>
        <begin position="311"/>
        <end position="337"/>
    </location>
</feature>
<dbReference type="KEGG" id="tti:THITH_13545"/>
<evidence type="ECO:0000256" key="2">
    <source>
        <dbReference type="ARBA" id="ARBA00005236"/>
    </source>
</evidence>
<protein>
    <recommendedName>
        <fullName evidence="8">ABC3 transporter permease C-terminal domain-containing protein</fullName>
    </recommendedName>
</protein>
<dbReference type="HOGENOM" id="CLU_005531_2_0_6"/>
<dbReference type="GO" id="GO:0044874">
    <property type="term" value="P:lipoprotein localization to outer membrane"/>
    <property type="evidence" value="ECO:0007669"/>
    <property type="project" value="TreeGrafter"/>
</dbReference>
<dbReference type="InterPro" id="IPR051447">
    <property type="entry name" value="Lipoprotein-release_system"/>
</dbReference>
<keyword evidence="5 7" id="KW-1133">Transmembrane helix</keyword>
<sequence length="787" mass="86325">MRALDRKLLRDLATLKGQAAAIAVVIAAGVMTLIIAVTTLDALSLTQQRFYQDYHFADVFADLKRAPDGLVERLREIPGVNVAETRVQAAVRLEIPDFDEPVRGLLVSIPDGRQPLLNQLYLREGRLPDSGRSDQVAVSDAFAEAHGLRAGDPLRAIINGRLTTLRVSGIVLSPEFVYQVAPSDLLPDYERYGILWMNRRALASAYGMDGAFNSVVVSLQAGASEAAVIEHLDRILARYGGIGAHGRDDQPSHRFLYEELRQLRAQAAILPTIFLLVSAFLLNVVMGRIIRAQREQVAVLKAFGYRNRDIALHYGMLTGLIVLVGCVLGVGLGLWAGTGLAAIYTEYFRFPELRFRLQGWVLLLAVAVAFGAALLGTLRSVWRAVSLPPAEAMRPEPPARFRKGWIERAVPDRWLDQGARIVLRNIGRHPVKAGLSVLGIAMSVGLLVMGAYQLNAVDHMLDTQYRLVLRMDVHLTFTDPTPARVHGELRHQPGVLAVETYRSVPVRLLAGHREYRTAILGLDEQPQLRQLLDGRQRPQRLPPEGLLLTDYLAKDLGLRVGDPVRVEVQEGHRRTVSVPLAGVVDEPLGVSAYMRRDAVNRLMREGPAVTGAWLLVDPERETALFASLREIPGVAAIGQISQAERNIREYMGETILMFALVFVLLAGSIAFAVVYNNARIAFAERARELATLQVLGYSRAEVSAILVGEILALTVVALPVGWLIGTGFAWALNQAFSMDMFRVPLVLTPGAYGFATAAVLAASAVAAVLVVRRLHRLDKVSVLKAVE</sequence>
<dbReference type="STRING" id="713585.THITH_13545"/>
<evidence type="ECO:0000256" key="6">
    <source>
        <dbReference type="ARBA" id="ARBA00023136"/>
    </source>
</evidence>
<dbReference type="EMBL" id="CP007029">
    <property type="protein sequence ID" value="AHE99112.1"/>
    <property type="molecule type" value="Genomic_DNA"/>
</dbReference>
<evidence type="ECO:0000256" key="3">
    <source>
        <dbReference type="ARBA" id="ARBA00022475"/>
    </source>
</evidence>
<feature type="transmembrane region" description="Helical" evidence="7">
    <location>
        <begin position="655"/>
        <end position="675"/>
    </location>
</feature>
<feature type="domain" description="ABC3 transporter permease C-terminal" evidence="8">
    <location>
        <begin position="661"/>
        <end position="776"/>
    </location>
</feature>
<keyword evidence="6 7" id="KW-0472">Membrane</keyword>
<organism evidence="9 10">
    <name type="scientific">Thioalkalivibrio paradoxus ARh 1</name>
    <dbReference type="NCBI Taxonomy" id="713585"/>
    <lineage>
        <taxon>Bacteria</taxon>
        <taxon>Pseudomonadati</taxon>
        <taxon>Pseudomonadota</taxon>
        <taxon>Gammaproteobacteria</taxon>
        <taxon>Chromatiales</taxon>
        <taxon>Ectothiorhodospiraceae</taxon>
        <taxon>Thioalkalivibrio</taxon>
    </lineage>
</organism>
<evidence type="ECO:0000313" key="9">
    <source>
        <dbReference type="EMBL" id="AHE99112.1"/>
    </source>
</evidence>
<comment type="similarity">
    <text evidence="2">Belongs to the ABC-4 integral membrane protein family. LolC/E subfamily.</text>
</comment>
<proteinExistence type="inferred from homology"/>
<dbReference type="InterPro" id="IPR003838">
    <property type="entry name" value="ABC3_permease_C"/>
</dbReference>
<feature type="transmembrane region" description="Helical" evidence="7">
    <location>
        <begin position="705"/>
        <end position="731"/>
    </location>
</feature>
<evidence type="ECO:0000256" key="1">
    <source>
        <dbReference type="ARBA" id="ARBA00004651"/>
    </source>
</evidence>
<feature type="transmembrane region" description="Helical" evidence="7">
    <location>
        <begin position="433"/>
        <end position="454"/>
    </location>
</feature>
<dbReference type="Pfam" id="PF02687">
    <property type="entry name" value="FtsX"/>
    <property type="match status" value="2"/>
</dbReference>